<evidence type="ECO:0000256" key="6">
    <source>
        <dbReference type="ARBA" id="ARBA00023136"/>
    </source>
</evidence>
<dbReference type="Proteomes" id="UP001610432">
    <property type="component" value="Unassembled WGS sequence"/>
</dbReference>
<dbReference type="InterPro" id="IPR028927">
    <property type="entry name" value="Man-6-P_rcpt"/>
</dbReference>
<evidence type="ECO:0000313" key="12">
    <source>
        <dbReference type="EMBL" id="KAL2871140.1"/>
    </source>
</evidence>
<dbReference type="PROSITE" id="PS51914">
    <property type="entry name" value="MRH"/>
    <property type="match status" value="1"/>
</dbReference>
<name>A0ABR4M3G1_9EURO</name>
<dbReference type="Gene3D" id="2.70.130.10">
    <property type="entry name" value="Mannose-6-phosphate receptor binding domain"/>
    <property type="match status" value="1"/>
</dbReference>
<dbReference type="EMBL" id="JBFXLQ010000004">
    <property type="protein sequence ID" value="KAL2871140.1"/>
    <property type="molecule type" value="Genomic_DNA"/>
</dbReference>
<feature type="compositionally biased region" description="Basic and acidic residues" evidence="9">
    <location>
        <begin position="441"/>
        <end position="454"/>
    </location>
</feature>
<keyword evidence="5 10" id="KW-1133">Transmembrane helix</keyword>
<evidence type="ECO:0000256" key="3">
    <source>
        <dbReference type="ARBA" id="ARBA00022692"/>
    </source>
</evidence>
<dbReference type="PANTHER" id="PTHR15071">
    <property type="entry name" value="MANNOSE-6-PHOSPHATE RECEPTOR FAMILY MEMBER"/>
    <property type="match status" value="1"/>
</dbReference>
<keyword evidence="13" id="KW-1185">Reference proteome</keyword>
<dbReference type="RefSeq" id="XP_070890119.1">
    <property type="nucleotide sequence ID" value="XM_071028175.1"/>
</dbReference>
<keyword evidence="4" id="KW-0732">Signal</keyword>
<evidence type="ECO:0000256" key="1">
    <source>
        <dbReference type="ARBA" id="ARBA00004308"/>
    </source>
</evidence>
<dbReference type="Pfam" id="PF02157">
    <property type="entry name" value="Man-6-P_recep"/>
    <property type="match status" value="1"/>
</dbReference>
<evidence type="ECO:0000313" key="13">
    <source>
        <dbReference type="Proteomes" id="UP001610432"/>
    </source>
</evidence>
<keyword evidence="8" id="KW-0325">Glycoprotein</keyword>
<dbReference type="InterPro" id="IPR009011">
    <property type="entry name" value="Man6P_isomerase_rcpt-bd_dom_sf"/>
</dbReference>
<protein>
    <submittedName>
        <fullName evidence="12">Mannose-6-phosphate receptor binding domain-containing protein</fullName>
    </submittedName>
</protein>
<feature type="region of interest" description="Disordered" evidence="9">
    <location>
        <begin position="424"/>
        <end position="462"/>
    </location>
</feature>
<keyword evidence="3 10" id="KW-0812">Transmembrane</keyword>
<feature type="domain" description="MRH" evidence="11">
    <location>
        <begin position="178"/>
        <end position="341"/>
    </location>
</feature>
<evidence type="ECO:0000256" key="8">
    <source>
        <dbReference type="ARBA" id="ARBA00023180"/>
    </source>
</evidence>
<evidence type="ECO:0000256" key="2">
    <source>
        <dbReference type="ARBA" id="ARBA00022448"/>
    </source>
</evidence>
<dbReference type="SUPFAM" id="SSF50911">
    <property type="entry name" value="Mannose 6-phosphate receptor domain"/>
    <property type="match status" value="1"/>
</dbReference>
<evidence type="ECO:0000259" key="11">
    <source>
        <dbReference type="PROSITE" id="PS51914"/>
    </source>
</evidence>
<keyword evidence="2" id="KW-0813">Transport</keyword>
<dbReference type="InterPro" id="IPR044865">
    <property type="entry name" value="MRH_dom"/>
</dbReference>
<evidence type="ECO:0000256" key="7">
    <source>
        <dbReference type="ARBA" id="ARBA00023157"/>
    </source>
</evidence>
<gene>
    <name evidence="12" type="ORF">BJX67DRAFT_343707</name>
</gene>
<feature type="compositionally biased region" description="Polar residues" evidence="9">
    <location>
        <begin position="33"/>
        <end position="44"/>
    </location>
</feature>
<feature type="transmembrane region" description="Helical" evidence="10">
    <location>
        <begin position="354"/>
        <end position="375"/>
    </location>
</feature>
<proteinExistence type="predicted"/>
<comment type="subcellular location">
    <subcellularLocation>
        <location evidence="1">Endomembrane system</location>
    </subcellularLocation>
</comment>
<evidence type="ECO:0000256" key="9">
    <source>
        <dbReference type="SAM" id="MobiDB-lite"/>
    </source>
</evidence>
<organism evidence="12 13">
    <name type="scientific">Aspergillus lucknowensis</name>
    <dbReference type="NCBI Taxonomy" id="176173"/>
    <lineage>
        <taxon>Eukaryota</taxon>
        <taxon>Fungi</taxon>
        <taxon>Dikarya</taxon>
        <taxon>Ascomycota</taxon>
        <taxon>Pezizomycotina</taxon>
        <taxon>Eurotiomycetes</taxon>
        <taxon>Eurotiomycetidae</taxon>
        <taxon>Eurotiales</taxon>
        <taxon>Aspergillaceae</taxon>
        <taxon>Aspergillus</taxon>
        <taxon>Aspergillus subgen. Nidulantes</taxon>
    </lineage>
</organism>
<keyword evidence="6 10" id="KW-0472">Membrane</keyword>
<comment type="caution">
    <text evidence="12">The sequence shown here is derived from an EMBL/GenBank/DDBJ whole genome shotgun (WGS) entry which is preliminary data.</text>
</comment>
<reference evidence="12 13" key="1">
    <citation type="submission" date="2024-07" db="EMBL/GenBank/DDBJ databases">
        <title>Section-level genome sequencing and comparative genomics of Aspergillus sections Usti and Cavernicolus.</title>
        <authorList>
            <consortium name="Lawrence Berkeley National Laboratory"/>
            <person name="Nybo J.L."/>
            <person name="Vesth T.C."/>
            <person name="Theobald S."/>
            <person name="Frisvad J.C."/>
            <person name="Larsen T.O."/>
            <person name="Kjaerboelling I."/>
            <person name="Rothschild-Mancinelli K."/>
            <person name="Lyhne E.K."/>
            <person name="Kogle M.E."/>
            <person name="Barry K."/>
            <person name="Clum A."/>
            <person name="Na H."/>
            <person name="Ledsgaard L."/>
            <person name="Lin J."/>
            <person name="Lipzen A."/>
            <person name="Kuo A."/>
            <person name="Riley R."/>
            <person name="Mondo S."/>
            <person name="Labutti K."/>
            <person name="Haridas S."/>
            <person name="Pangalinan J."/>
            <person name="Salamov A.A."/>
            <person name="Simmons B.A."/>
            <person name="Magnuson J.K."/>
            <person name="Chen J."/>
            <person name="Drula E."/>
            <person name="Henrissat B."/>
            <person name="Wiebenga A."/>
            <person name="Lubbers R.J."/>
            <person name="Gomes A.C."/>
            <person name="Macurrencykelacurrency M.R."/>
            <person name="Stajich J."/>
            <person name="Grigoriev I.V."/>
            <person name="Mortensen U.H."/>
            <person name="De Vries R.P."/>
            <person name="Baker S.E."/>
            <person name="Andersen M.R."/>
        </authorList>
    </citation>
    <scope>NUCLEOTIDE SEQUENCE [LARGE SCALE GENOMIC DNA]</scope>
    <source>
        <strain evidence="12 13">CBS 449.75</strain>
    </source>
</reference>
<evidence type="ECO:0000256" key="4">
    <source>
        <dbReference type="ARBA" id="ARBA00022729"/>
    </source>
</evidence>
<evidence type="ECO:0000256" key="10">
    <source>
        <dbReference type="SAM" id="Phobius"/>
    </source>
</evidence>
<accession>A0ABR4M3G1</accession>
<dbReference type="PANTHER" id="PTHR15071:SF0">
    <property type="entry name" value="MANNOSE 6-PHOSPHATE RECEPTOR-LIKE PROTEIN 1"/>
    <property type="match status" value="1"/>
</dbReference>
<keyword evidence="12" id="KW-0675">Receptor</keyword>
<keyword evidence="7" id="KW-1015">Disulfide bond</keyword>
<feature type="region of interest" description="Disordered" evidence="9">
    <location>
        <begin position="33"/>
        <end position="54"/>
    </location>
</feature>
<dbReference type="GeneID" id="98143247"/>
<sequence>MEERSLQRGIQLKEVEFNWQWVIGDDRNLSVENGGSWPGTSEAGSTGAEGRSPRRRAEIPAAWPKLTSKHARVLRTPGRKHATLHLLVSEYRLLYSLIAHYYRILTLPRSLLSPSPFFGSVPYPFPLLVEAPAARLSLDPAIPAMKSPFSLLTFFLASTSLTSVYAAPQSYGSNDDLAPCVARSPTTGLYYDLNSLTVQPSPSDSESSRKHSRDESWHAKGYDYNANFTLNICGPVIEELTDVVGVNENLWQNVSAYYQKEGKTYSIGQQASDPFFRGRKLVMNYTDGSPCDGDDSRTKSTLISFLCDRDVSASQSTFSFVGTMDHCTYFFDVRSSAACGGYGHDPAGQGLSPGGIFCIIVLIAIVVYLLGGCAYQRTVMHQRGWRQCPNYSIWAGIADFMKDMTIILFSSFLRLFRVRRSPAGYAPADSQRGAFSGGRRGRAEDMDAENRLIDQLDEEWDD</sequence>
<evidence type="ECO:0000256" key="5">
    <source>
        <dbReference type="ARBA" id="ARBA00022989"/>
    </source>
</evidence>